<dbReference type="Proteomes" id="UP000886595">
    <property type="component" value="Unassembled WGS sequence"/>
</dbReference>
<keyword evidence="2" id="KW-1185">Reference proteome</keyword>
<evidence type="ECO:0008006" key="3">
    <source>
        <dbReference type="Google" id="ProtNLM"/>
    </source>
</evidence>
<dbReference type="OrthoDB" id="10346498at2759"/>
<dbReference type="AlphaFoldDB" id="A0A8X7P9E0"/>
<proteinExistence type="predicted"/>
<accession>A0A8X7P9E0</accession>
<organism evidence="1 2">
    <name type="scientific">Brassica carinata</name>
    <name type="common">Ethiopian mustard</name>
    <name type="synonym">Abyssinian cabbage</name>
    <dbReference type="NCBI Taxonomy" id="52824"/>
    <lineage>
        <taxon>Eukaryota</taxon>
        <taxon>Viridiplantae</taxon>
        <taxon>Streptophyta</taxon>
        <taxon>Embryophyta</taxon>
        <taxon>Tracheophyta</taxon>
        <taxon>Spermatophyta</taxon>
        <taxon>Magnoliopsida</taxon>
        <taxon>eudicotyledons</taxon>
        <taxon>Gunneridae</taxon>
        <taxon>Pentapetalae</taxon>
        <taxon>rosids</taxon>
        <taxon>malvids</taxon>
        <taxon>Brassicales</taxon>
        <taxon>Brassicaceae</taxon>
        <taxon>Brassiceae</taxon>
        <taxon>Brassica</taxon>
    </lineage>
</organism>
<gene>
    <name evidence="1" type="ORF">Bca52824_086748</name>
</gene>
<sequence>MPWMSLMVSPSWQYRTQPQISYKATTKSPFSLPLSSSNEHCQDRSVRCGHEFCTKCALYLSTTNITTSKTSQATHTRLSPMPSPSLQHCLFHQTFPYNNNKNSNIIKNKYAECSHGRIPQSMETPSEAFVASTLYEVEGDRVGVPLLSGLYEIISGRKFQPSRLLAGSLEACLKIDLSLLPTPTNFSIK</sequence>
<dbReference type="EMBL" id="JAAMPC010000017">
    <property type="protein sequence ID" value="KAG2247120.1"/>
    <property type="molecule type" value="Genomic_DNA"/>
</dbReference>
<evidence type="ECO:0000313" key="1">
    <source>
        <dbReference type="EMBL" id="KAG2247120.1"/>
    </source>
</evidence>
<name>A0A8X7P9E0_BRACI</name>
<comment type="caution">
    <text evidence="1">The sequence shown here is derived from an EMBL/GenBank/DDBJ whole genome shotgun (WGS) entry which is preliminary data.</text>
</comment>
<evidence type="ECO:0000313" key="2">
    <source>
        <dbReference type="Proteomes" id="UP000886595"/>
    </source>
</evidence>
<protein>
    <recommendedName>
        <fullName evidence="3">Zinc finger C3HC4 RING-type domain-containing protein</fullName>
    </recommendedName>
</protein>
<reference evidence="1 2" key="1">
    <citation type="submission" date="2020-02" db="EMBL/GenBank/DDBJ databases">
        <authorList>
            <person name="Ma Q."/>
            <person name="Huang Y."/>
            <person name="Song X."/>
            <person name="Pei D."/>
        </authorList>
    </citation>
    <scope>NUCLEOTIDE SEQUENCE [LARGE SCALE GENOMIC DNA]</scope>
    <source>
        <strain evidence="1">Sxm20200214</strain>
        <tissue evidence="1">Leaf</tissue>
    </source>
</reference>